<dbReference type="PANTHER" id="PTHR43649">
    <property type="entry name" value="ARABINOSE-BINDING PROTEIN-RELATED"/>
    <property type="match status" value="1"/>
</dbReference>
<keyword evidence="7" id="KW-0564">Palmitate</keyword>
<evidence type="ECO:0000256" key="1">
    <source>
        <dbReference type="ARBA" id="ARBA00004418"/>
    </source>
</evidence>
<evidence type="ECO:0000256" key="8">
    <source>
        <dbReference type="ARBA" id="ARBA00023288"/>
    </source>
</evidence>
<sequence length="562" mass="61919">MPFRSRLSDGHPDECLTSDIFVGREQNSTSQVGARTYDSIADCIKILPHLFHTTAVHFLRNVQVNKMKRPYTGGKAARRLSRDAAPAPTLRPKRSGDELGRQTMSTLGRRSVLRGSAGLAAAGAFASPYIANAQARTVSVLWVQGFVKEEDEAFKNLVAAYEKTSGNRIEFSLIPFGPAMQKIVAGLTSGDTPDIMFHDIADQAVVPQNTWNDKLVDVTDVVETQKVHFHPTALLASSYYNNVTKRRGYTYVPIKCAVLPFHVWNSMVEKAGFKLADAPGTWDAFWDFFKPMQKKLRETQRNVYVHGLQPTTNGPADGNNTFHHFLIANGGNDIVTPDGQGHLDDPKVREAVIKSLGYITTSYKEGYVPPGALSWSDADDNNAFHAKQIVMDLDGTISTEVAMFHDKEKYNDAITLKLPNDNAGQPMRAELGAAGAFIAKSAKNVAAAKDFLKYVIQPDNVNLYLKTGLGRWLPPMPHLVQQDPFWLKEDPHRTAYATEAMIDPTVPNYPCFNPGYAEVNAQQIWGIAVADIVKDGMTVQAAADKALKRIGTILAKYPVARS</sequence>
<dbReference type="InterPro" id="IPR050490">
    <property type="entry name" value="Bact_solute-bd_prot1"/>
</dbReference>
<keyword evidence="3" id="KW-1003">Cell membrane</keyword>
<keyword evidence="11" id="KW-1185">Reference proteome</keyword>
<keyword evidence="4" id="KW-0732">Signal</keyword>
<evidence type="ECO:0000256" key="3">
    <source>
        <dbReference type="ARBA" id="ARBA00022475"/>
    </source>
</evidence>
<evidence type="ECO:0000313" key="11">
    <source>
        <dbReference type="Proteomes" id="UP000321638"/>
    </source>
</evidence>
<name>A0A5C8PS37_9HYPH</name>
<keyword evidence="5" id="KW-0574">Periplasm</keyword>
<feature type="region of interest" description="Disordered" evidence="9">
    <location>
        <begin position="73"/>
        <end position="105"/>
    </location>
</feature>
<evidence type="ECO:0000256" key="4">
    <source>
        <dbReference type="ARBA" id="ARBA00022729"/>
    </source>
</evidence>
<dbReference type="AlphaFoldDB" id="A0A5C8PS37"/>
<dbReference type="EMBL" id="VDUZ01000006">
    <property type="protein sequence ID" value="TXL78803.1"/>
    <property type="molecule type" value="Genomic_DNA"/>
</dbReference>
<keyword evidence="8" id="KW-0449">Lipoprotein</keyword>
<dbReference type="OrthoDB" id="8871943at2"/>
<comment type="caution">
    <text evidence="10">The sequence shown here is derived from an EMBL/GenBank/DDBJ whole genome shotgun (WGS) entry which is preliminary data.</text>
</comment>
<dbReference type="GO" id="GO:0042597">
    <property type="term" value="C:periplasmic space"/>
    <property type="evidence" value="ECO:0007669"/>
    <property type="project" value="UniProtKB-SubCell"/>
</dbReference>
<evidence type="ECO:0000256" key="2">
    <source>
        <dbReference type="ARBA" id="ARBA00008520"/>
    </source>
</evidence>
<protein>
    <submittedName>
        <fullName evidence="10">Extracellular solute-binding protein</fullName>
    </submittedName>
</protein>
<evidence type="ECO:0000256" key="6">
    <source>
        <dbReference type="ARBA" id="ARBA00023136"/>
    </source>
</evidence>
<keyword evidence="6" id="KW-0472">Membrane</keyword>
<evidence type="ECO:0000313" key="10">
    <source>
        <dbReference type="EMBL" id="TXL78803.1"/>
    </source>
</evidence>
<evidence type="ECO:0000256" key="5">
    <source>
        <dbReference type="ARBA" id="ARBA00022764"/>
    </source>
</evidence>
<evidence type="ECO:0000256" key="9">
    <source>
        <dbReference type="SAM" id="MobiDB-lite"/>
    </source>
</evidence>
<gene>
    <name evidence="10" type="ORF">FHP25_07355</name>
</gene>
<organism evidence="10 11">
    <name type="scientific">Vineibacter terrae</name>
    <dbReference type="NCBI Taxonomy" id="2586908"/>
    <lineage>
        <taxon>Bacteria</taxon>
        <taxon>Pseudomonadati</taxon>
        <taxon>Pseudomonadota</taxon>
        <taxon>Alphaproteobacteria</taxon>
        <taxon>Hyphomicrobiales</taxon>
        <taxon>Vineibacter</taxon>
    </lineage>
</organism>
<reference evidence="10 11" key="1">
    <citation type="submission" date="2019-06" db="EMBL/GenBank/DDBJ databases">
        <title>New taxonomy in bacterial strain CC-CFT640, isolated from vineyard.</title>
        <authorList>
            <person name="Lin S.-Y."/>
            <person name="Tsai C.-F."/>
            <person name="Young C.-C."/>
        </authorList>
    </citation>
    <scope>NUCLEOTIDE SEQUENCE [LARGE SCALE GENOMIC DNA]</scope>
    <source>
        <strain evidence="10 11">CC-CFT640</strain>
    </source>
</reference>
<dbReference type="Pfam" id="PF13416">
    <property type="entry name" value="SBP_bac_8"/>
    <property type="match status" value="1"/>
</dbReference>
<proteinExistence type="inferred from homology"/>
<dbReference type="PANTHER" id="PTHR43649:SF33">
    <property type="entry name" value="POLYGALACTURONAN_RHAMNOGALACTURONAN-BINDING PROTEIN YTCQ"/>
    <property type="match status" value="1"/>
</dbReference>
<dbReference type="Gene3D" id="3.40.190.10">
    <property type="entry name" value="Periplasmic binding protein-like II"/>
    <property type="match status" value="1"/>
</dbReference>
<comment type="subcellular location">
    <subcellularLocation>
        <location evidence="1">Periplasm</location>
    </subcellularLocation>
</comment>
<accession>A0A5C8PS37</accession>
<comment type="similarity">
    <text evidence="2">Belongs to the bacterial solute-binding protein 1 family.</text>
</comment>
<evidence type="ECO:0000256" key="7">
    <source>
        <dbReference type="ARBA" id="ARBA00023139"/>
    </source>
</evidence>
<dbReference type="InterPro" id="IPR006059">
    <property type="entry name" value="SBP"/>
</dbReference>
<dbReference type="Proteomes" id="UP000321638">
    <property type="component" value="Unassembled WGS sequence"/>
</dbReference>
<dbReference type="SUPFAM" id="SSF53850">
    <property type="entry name" value="Periplasmic binding protein-like II"/>
    <property type="match status" value="1"/>
</dbReference>